<feature type="compositionally biased region" description="Basic and acidic residues" evidence="1">
    <location>
        <begin position="77"/>
        <end position="86"/>
    </location>
</feature>
<evidence type="ECO:0000313" key="3">
    <source>
        <dbReference type="Proteomes" id="UP000829196"/>
    </source>
</evidence>
<evidence type="ECO:0000256" key="1">
    <source>
        <dbReference type="SAM" id="MobiDB-lite"/>
    </source>
</evidence>
<evidence type="ECO:0000313" key="2">
    <source>
        <dbReference type="EMBL" id="KAI0530786.1"/>
    </source>
</evidence>
<dbReference type="AlphaFoldDB" id="A0A8T3CAT7"/>
<feature type="region of interest" description="Disordered" evidence="1">
    <location>
        <begin position="58"/>
        <end position="86"/>
    </location>
</feature>
<gene>
    <name evidence="2" type="ORF">KFK09_000334</name>
</gene>
<protein>
    <submittedName>
        <fullName evidence="2">Uncharacterized protein</fullName>
    </submittedName>
</protein>
<dbReference type="PANTHER" id="PTHR36377">
    <property type="entry name" value="DNA MISMATCH REPAIR PROTEIN"/>
    <property type="match status" value="1"/>
</dbReference>
<keyword evidence="3" id="KW-1185">Reference proteome</keyword>
<comment type="caution">
    <text evidence="2">The sequence shown here is derived from an EMBL/GenBank/DDBJ whole genome shotgun (WGS) entry which is preliminary data.</text>
</comment>
<name>A0A8T3CAT7_DENNO</name>
<dbReference type="EMBL" id="JAGYWB010000001">
    <property type="protein sequence ID" value="KAI0530786.1"/>
    <property type="molecule type" value="Genomic_DNA"/>
</dbReference>
<reference evidence="2" key="1">
    <citation type="journal article" date="2022" name="Front. Genet.">
        <title>Chromosome-Scale Assembly of the Dendrobium nobile Genome Provides Insights Into the Molecular Mechanism of the Biosynthesis of the Medicinal Active Ingredient of Dendrobium.</title>
        <authorList>
            <person name="Xu Q."/>
            <person name="Niu S.-C."/>
            <person name="Li K.-L."/>
            <person name="Zheng P.-J."/>
            <person name="Zhang X.-J."/>
            <person name="Jia Y."/>
            <person name="Liu Y."/>
            <person name="Niu Y.-X."/>
            <person name="Yu L.-H."/>
            <person name="Chen D.-F."/>
            <person name="Zhang G.-Q."/>
        </authorList>
    </citation>
    <scope>NUCLEOTIDE SEQUENCE</scope>
    <source>
        <tissue evidence="2">Leaf</tissue>
    </source>
</reference>
<dbReference type="OrthoDB" id="1845550at2759"/>
<accession>A0A8T3CAT7</accession>
<organism evidence="2 3">
    <name type="scientific">Dendrobium nobile</name>
    <name type="common">Orchid</name>
    <dbReference type="NCBI Taxonomy" id="94219"/>
    <lineage>
        <taxon>Eukaryota</taxon>
        <taxon>Viridiplantae</taxon>
        <taxon>Streptophyta</taxon>
        <taxon>Embryophyta</taxon>
        <taxon>Tracheophyta</taxon>
        <taxon>Spermatophyta</taxon>
        <taxon>Magnoliopsida</taxon>
        <taxon>Liliopsida</taxon>
        <taxon>Asparagales</taxon>
        <taxon>Orchidaceae</taxon>
        <taxon>Epidendroideae</taxon>
        <taxon>Malaxideae</taxon>
        <taxon>Dendrobiinae</taxon>
        <taxon>Dendrobium</taxon>
    </lineage>
</organism>
<dbReference type="PANTHER" id="PTHR36377:SF1">
    <property type="entry name" value="DNA MISMATCH REPAIR PROTEIN"/>
    <property type="match status" value="1"/>
</dbReference>
<dbReference type="Proteomes" id="UP000829196">
    <property type="component" value="Unassembled WGS sequence"/>
</dbReference>
<proteinExistence type="predicted"/>
<sequence length="86" mass="9548">MGTPHCALCIMVSRGTLCRGALFVVDSKVLQIMHPDKMLMSAAACSDDKVTVLESEKRAWESSPEAQAMKDALNPWRRLDEEKSKP</sequence>